<evidence type="ECO:0000313" key="1">
    <source>
        <dbReference type="EMBL" id="RXK15628.1"/>
    </source>
</evidence>
<gene>
    <name evidence="1" type="ORF">CP985_07665</name>
</gene>
<dbReference type="EMBL" id="NXID01000024">
    <property type="protein sequence ID" value="RXK15628.1"/>
    <property type="molecule type" value="Genomic_DNA"/>
</dbReference>
<organism evidence="1 2">
    <name type="scientific">Malaciobacter mytili LMG 24559</name>
    <dbReference type="NCBI Taxonomy" id="1032238"/>
    <lineage>
        <taxon>Bacteria</taxon>
        <taxon>Pseudomonadati</taxon>
        <taxon>Campylobacterota</taxon>
        <taxon>Epsilonproteobacteria</taxon>
        <taxon>Campylobacterales</taxon>
        <taxon>Arcobacteraceae</taxon>
        <taxon>Malaciobacter</taxon>
    </lineage>
</organism>
<comment type="caution">
    <text evidence="1">The sequence shown here is derived from an EMBL/GenBank/DDBJ whole genome shotgun (WGS) entry which is preliminary data.</text>
</comment>
<proteinExistence type="predicted"/>
<dbReference type="AlphaFoldDB" id="A0AAX2AI64"/>
<dbReference type="Proteomes" id="UP000290092">
    <property type="component" value="Unassembled WGS sequence"/>
</dbReference>
<keyword evidence="2" id="KW-1185">Reference proteome</keyword>
<name>A0AAX2AI64_9BACT</name>
<accession>A0AAX2AI64</accession>
<sequence>MLMAKGIVDLTKQNLSFEDRGQIIKLLNIKPSTMNIEVAIWEKETFIKNSTIAFAHIPKKLKAKINPLC</sequence>
<evidence type="ECO:0000313" key="2">
    <source>
        <dbReference type="Proteomes" id="UP000290092"/>
    </source>
</evidence>
<reference evidence="1 2" key="1">
    <citation type="submission" date="2017-09" db="EMBL/GenBank/DDBJ databases">
        <title>Genomics of the genus Arcobacter.</title>
        <authorList>
            <person name="Perez-Cataluna A."/>
            <person name="Figueras M.J."/>
            <person name="Salas-Masso N."/>
        </authorList>
    </citation>
    <scope>NUCLEOTIDE SEQUENCE [LARGE SCALE GENOMIC DNA]</scope>
    <source>
        <strain evidence="1 2">CECT 7386</strain>
    </source>
</reference>
<protein>
    <submittedName>
        <fullName evidence="1">Malate dehydrogenase</fullName>
    </submittedName>
</protein>